<sequence>MTPPRSSIGPISLIREISIEVSAERNNGWRTDFIQNGEVIASDLARTEPWIDRRAPGRLAQLLRAEAAIDRKAATEALERVFADIRELPDGQALVSQAAARAIGATVAVTIELSDPPLYIIDLEAGTMVFSAKELARQQPITLNEKWLSVYPREPLNARGKDVGAIVDYWVSIAEETEPTGFLTPWEVPAEELARTVANIPIVHEVREGLIRDGLFLAKDAGILWIAGWLVQDVLERCGMRDHTPGFSQYLRRTGDMIHKSQPHRVGSRLVRAWGFRPDYHPGDAAGGAAGLPDLGGGADV</sequence>
<name>A0A0W8FG73_9ZZZZ</name>
<proteinExistence type="predicted"/>
<protein>
    <submittedName>
        <fullName evidence="1">Uncharacterized protein</fullName>
    </submittedName>
</protein>
<accession>A0A0W8FG73</accession>
<gene>
    <name evidence="1" type="ORF">ASZ90_010398</name>
</gene>
<dbReference type="EMBL" id="LNQE01001248">
    <property type="protein sequence ID" value="KUG19896.1"/>
    <property type="molecule type" value="Genomic_DNA"/>
</dbReference>
<reference evidence="1" key="1">
    <citation type="journal article" date="2015" name="Proc. Natl. Acad. Sci. U.S.A.">
        <title>Networks of energetic and metabolic interactions define dynamics in microbial communities.</title>
        <authorList>
            <person name="Embree M."/>
            <person name="Liu J.K."/>
            <person name="Al-Bassam M.M."/>
            <person name="Zengler K."/>
        </authorList>
    </citation>
    <scope>NUCLEOTIDE SEQUENCE</scope>
</reference>
<dbReference type="AlphaFoldDB" id="A0A0W8FG73"/>
<evidence type="ECO:0000313" key="1">
    <source>
        <dbReference type="EMBL" id="KUG19896.1"/>
    </source>
</evidence>
<organism evidence="1">
    <name type="scientific">hydrocarbon metagenome</name>
    <dbReference type="NCBI Taxonomy" id="938273"/>
    <lineage>
        <taxon>unclassified sequences</taxon>
        <taxon>metagenomes</taxon>
        <taxon>ecological metagenomes</taxon>
    </lineage>
</organism>
<comment type="caution">
    <text evidence="1">The sequence shown here is derived from an EMBL/GenBank/DDBJ whole genome shotgun (WGS) entry which is preliminary data.</text>
</comment>